<reference evidence="1 2" key="1">
    <citation type="submission" date="2016-11" db="EMBL/GenBank/DDBJ databases">
        <authorList>
            <person name="Jaros S."/>
            <person name="Januszkiewicz K."/>
            <person name="Wedrychowicz H."/>
        </authorList>
    </citation>
    <scope>NUCLEOTIDE SEQUENCE [LARGE SCALE GENOMIC DNA]</scope>
    <source>
        <strain evidence="1">NCIMB 2154T</strain>
    </source>
</reference>
<accession>A0A2H1E5T7</accession>
<dbReference type="GeneID" id="47721727"/>
<dbReference type="Proteomes" id="UP000231564">
    <property type="component" value="Chromosome MARIT"/>
</dbReference>
<dbReference type="KEGG" id="tmar:MARIT_0118"/>
<gene>
    <name evidence="1" type="primary">gldD</name>
    <name evidence="1" type="ORF">MARIT_0118</name>
</gene>
<dbReference type="RefSeq" id="WP_024741700.1">
    <property type="nucleotide sequence ID" value="NZ_BAUG01000033.1"/>
</dbReference>
<dbReference type="Pfam" id="PF25593">
    <property type="entry name" value="GldD_lipo"/>
    <property type="match status" value="1"/>
</dbReference>
<dbReference type="EMBL" id="LT634361">
    <property type="protein sequence ID" value="SFZ80039.1"/>
    <property type="molecule type" value="Genomic_DNA"/>
</dbReference>
<evidence type="ECO:0000313" key="1">
    <source>
        <dbReference type="EMBL" id="SFZ80039.1"/>
    </source>
</evidence>
<dbReference type="STRING" id="1349785.GCA_000509405_00979"/>
<dbReference type="InterPro" id="IPR019850">
    <property type="entry name" value="GldD-like"/>
</dbReference>
<keyword evidence="2" id="KW-1185">Reference proteome</keyword>
<dbReference type="AlphaFoldDB" id="A0A2H1E5T7"/>
<protein>
    <submittedName>
        <fullName evidence="1">Gliding motility lipoprotein GldD</fullName>
    </submittedName>
</protein>
<evidence type="ECO:0000313" key="2">
    <source>
        <dbReference type="Proteomes" id="UP000231564"/>
    </source>
</evidence>
<dbReference type="NCBIfam" id="TIGR03512">
    <property type="entry name" value="GldD_lipo"/>
    <property type="match status" value="1"/>
</dbReference>
<organism evidence="1 2">
    <name type="scientific">Tenacibaculum maritimum NCIMB 2154</name>
    <dbReference type="NCBI Taxonomy" id="1349785"/>
    <lineage>
        <taxon>Bacteria</taxon>
        <taxon>Pseudomonadati</taxon>
        <taxon>Bacteroidota</taxon>
        <taxon>Flavobacteriia</taxon>
        <taxon>Flavobacteriales</taxon>
        <taxon>Flavobacteriaceae</taxon>
        <taxon>Tenacibaculum</taxon>
    </lineage>
</organism>
<dbReference type="OrthoDB" id="679501at2"/>
<dbReference type="PROSITE" id="PS51257">
    <property type="entry name" value="PROKAR_LIPOPROTEIN"/>
    <property type="match status" value="1"/>
</dbReference>
<sequence length="183" mass="21306">MRSLFIVILSLILITSCKNEVIPKPKGYLSLNYPQKAYHELTLERPYSFEVPQNTIIKKLPKDWLKVIYPNLKASIDITYRPVDNNLRELLIEAEKLVFEHAIKAEQIASNDFVNKNTRVFGKMYDITGNSASQVQFHVTDSTKHFLKGSLFFYSKPNYDSVLPAVDYIKKDMIRMIESLQWK</sequence>
<keyword evidence="1" id="KW-0449">Lipoprotein</keyword>
<name>A0A2H1E5T7_9FLAO</name>
<proteinExistence type="predicted"/>